<name>A0A1T2X701_9BACL</name>
<accession>A0A1T2X701</accession>
<keyword evidence="3" id="KW-1185">Reference proteome</keyword>
<feature type="domain" description="Glycosyltransferase 2-like" evidence="1">
    <location>
        <begin position="6"/>
        <end position="113"/>
    </location>
</feature>
<evidence type="ECO:0000259" key="1">
    <source>
        <dbReference type="Pfam" id="PF00535"/>
    </source>
</evidence>
<dbReference type="CDD" id="cd02511">
    <property type="entry name" value="Beta4Glucosyltransferase"/>
    <property type="match status" value="1"/>
</dbReference>
<dbReference type="InterPro" id="IPR029044">
    <property type="entry name" value="Nucleotide-diphossugar_trans"/>
</dbReference>
<dbReference type="OrthoDB" id="9815923at2"/>
<dbReference type="SMART" id="SM00028">
    <property type="entry name" value="TPR"/>
    <property type="match status" value="5"/>
</dbReference>
<organism evidence="2 3">
    <name type="scientific">Paenibacillus selenitireducens</name>
    <dbReference type="NCBI Taxonomy" id="1324314"/>
    <lineage>
        <taxon>Bacteria</taxon>
        <taxon>Bacillati</taxon>
        <taxon>Bacillota</taxon>
        <taxon>Bacilli</taxon>
        <taxon>Bacillales</taxon>
        <taxon>Paenibacillaceae</taxon>
        <taxon>Paenibacillus</taxon>
    </lineage>
</organism>
<sequence>MKKLLSLCMIVKNEEKVLERCLNSVSRLVDEIIIVDTGSKDRTKEIAFHFTDQVYDYQWDNDFSAARNIAISYATSQFILVLDADEYIDLTKYNQIINFLSSLPNKSPIAIIVPIYNFVGSPNSGNLNQIEAVRIFSNDPQVKFDRPIHEQVISTKEELEFVRFDLPIYHTGYTTESMEQKQKSKRNLNIFEHLKTNKQLNCYDNYTLGNEYFALSNYSLALQHYSLAYKNQEYGKTWMPQCLAQMLQCLFKLRQYSEMYELCEHAIELWPSACDFYWFKGSLFMEIGADEYAIQALHQCIHIAESSESSQTWIISPNYGSNLSYQLLSLIFLRQHDIENAVHALTKLLYINVNNQGVLLKLLPLLLDHESIDQIIMFLNQVYKQPEDYQLIMLFETSLLLASVELSHYYWKLCKHLNFQNRPDLPFYYAVITKNNELIMEYETNNTNTTGRLQQISKILKSILIEGNMDISINEDLKSSLLISLFRLGQYEMYDTLLKVTDYNHPIIINDLADYFFDNQHIDLGIDYYSTLLDNNQINLSGILNISRYYIKQGYLLDASDFIRNTIQLQPDHLTLYILYFLTSEHPTKRIVQQFYDLFPNYIQLPFVPPIHNN</sequence>
<dbReference type="RefSeq" id="WP_078500958.1">
    <property type="nucleotide sequence ID" value="NZ_MSZX01000008.1"/>
</dbReference>
<dbReference type="InterPro" id="IPR019734">
    <property type="entry name" value="TPR_rpt"/>
</dbReference>
<dbReference type="EMBL" id="MSZX01000008">
    <property type="protein sequence ID" value="OPA75654.1"/>
    <property type="molecule type" value="Genomic_DNA"/>
</dbReference>
<proteinExistence type="predicted"/>
<dbReference type="PANTHER" id="PTHR43630">
    <property type="entry name" value="POLY-BETA-1,6-N-ACETYL-D-GLUCOSAMINE SYNTHASE"/>
    <property type="match status" value="1"/>
</dbReference>
<dbReference type="SUPFAM" id="SSF48452">
    <property type="entry name" value="TPR-like"/>
    <property type="match status" value="2"/>
</dbReference>
<dbReference type="SUPFAM" id="SSF53448">
    <property type="entry name" value="Nucleotide-diphospho-sugar transferases"/>
    <property type="match status" value="1"/>
</dbReference>
<dbReference type="InterPro" id="IPR001173">
    <property type="entry name" value="Glyco_trans_2-like"/>
</dbReference>
<reference evidence="2 3" key="1">
    <citation type="submission" date="2017-01" db="EMBL/GenBank/DDBJ databases">
        <title>Genome analysis of Paenibacillus selenitrireducens ES3-24.</title>
        <authorList>
            <person name="Xu D."/>
            <person name="Yao R."/>
            <person name="Zheng S."/>
        </authorList>
    </citation>
    <scope>NUCLEOTIDE SEQUENCE [LARGE SCALE GENOMIC DNA]</scope>
    <source>
        <strain evidence="2 3">ES3-24</strain>
    </source>
</reference>
<evidence type="ECO:0000313" key="2">
    <source>
        <dbReference type="EMBL" id="OPA75654.1"/>
    </source>
</evidence>
<dbReference type="Gene3D" id="3.90.550.10">
    <property type="entry name" value="Spore Coat Polysaccharide Biosynthesis Protein SpsA, Chain A"/>
    <property type="match status" value="1"/>
</dbReference>
<gene>
    <name evidence="2" type="ORF">BVG16_20170</name>
</gene>
<dbReference type="Gene3D" id="1.25.40.10">
    <property type="entry name" value="Tetratricopeptide repeat domain"/>
    <property type="match status" value="2"/>
</dbReference>
<dbReference type="STRING" id="1324314.BVG16_20170"/>
<dbReference type="AlphaFoldDB" id="A0A1T2X701"/>
<protein>
    <recommendedName>
        <fullName evidence="1">Glycosyltransferase 2-like domain-containing protein</fullName>
    </recommendedName>
</protein>
<dbReference type="Proteomes" id="UP000190188">
    <property type="component" value="Unassembled WGS sequence"/>
</dbReference>
<dbReference type="PANTHER" id="PTHR43630:SF2">
    <property type="entry name" value="GLYCOSYLTRANSFERASE"/>
    <property type="match status" value="1"/>
</dbReference>
<evidence type="ECO:0000313" key="3">
    <source>
        <dbReference type="Proteomes" id="UP000190188"/>
    </source>
</evidence>
<comment type="caution">
    <text evidence="2">The sequence shown here is derived from an EMBL/GenBank/DDBJ whole genome shotgun (WGS) entry which is preliminary data.</text>
</comment>
<dbReference type="Pfam" id="PF00535">
    <property type="entry name" value="Glycos_transf_2"/>
    <property type="match status" value="1"/>
</dbReference>
<dbReference type="InterPro" id="IPR011990">
    <property type="entry name" value="TPR-like_helical_dom_sf"/>
</dbReference>